<dbReference type="PANTHER" id="PTHR11365">
    <property type="entry name" value="5-OXOPROLINASE RELATED"/>
    <property type="match status" value="1"/>
</dbReference>
<accession>A0AAX4PC29</accession>
<dbReference type="AlphaFoldDB" id="A0AAX4PC29"/>
<evidence type="ECO:0000259" key="4">
    <source>
        <dbReference type="Pfam" id="PF02538"/>
    </source>
</evidence>
<name>A0AAX4PC29_9CHLO</name>
<dbReference type="Pfam" id="PF05378">
    <property type="entry name" value="Hydant_A_N"/>
    <property type="match status" value="1"/>
</dbReference>
<dbReference type="PANTHER" id="PTHR11365:SF23">
    <property type="entry name" value="HYPOTHETICAL 5-OXOPROLINASE (EUROFUNG)-RELATED"/>
    <property type="match status" value="1"/>
</dbReference>
<protein>
    <submittedName>
        <fullName evidence="6">Hydantoinase B/oxoprolinase</fullName>
    </submittedName>
</protein>
<comment type="similarity">
    <text evidence="1">Belongs to the oxoprolinase family.</text>
</comment>
<dbReference type="Proteomes" id="UP001472866">
    <property type="component" value="Chromosome 07"/>
</dbReference>
<dbReference type="GO" id="GO:0017168">
    <property type="term" value="F:5-oxoprolinase (ATP-hydrolyzing) activity"/>
    <property type="evidence" value="ECO:0007669"/>
    <property type="project" value="TreeGrafter"/>
</dbReference>
<feature type="domain" description="Hydantoinase A/oxoprolinase" evidence="3">
    <location>
        <begin position="239"/>
        <end position="529"/>
    </location>
</feature>
<evidence type="ECO:0000256" key="2">
    <source>
        <dbReference type="SAM" id="MobiDB-lite"/>
    </source>
</evidence>
<dbReference type="GO" id="GO:0006749">
    <property type="term" value="P:glutathione metabolic process"/>
    <property type="evidence" value="ECO:0007669"/>
    <property type="project" value="TreeGrafter"/>
</dbReference>
<dbReference type="Pfam" id="PF02538">
    <property type="entry name" value="Hydantoinase_B"/>
    <property type="match status" value="1"/>
</dbReference>
<organism evidence="6 7">
    <name type="scientific">Chloropicon roscoffensis</name>
    <dbReference type="NCBI Taxonomy" id="1461544"/>
    <lineage>
        <taxon>Eukaryota</taxon>
        <taxon>Viridiplantae</taxon>
        <taxon>Chlorophyta</taxon>
        <taxon>Chloropicophyceae</taxon>
        <taxon>Chloropicales</taxon>
        <taxon>Chloropicaceae</taxon>
        <taxon>Chloropicon</taxon>
    </lineage>
</organism>
<gene>
    <name evidence="6" type="ORF">HKI87_07g51100</name>
</gene>
<sequence>MATGAGATRRAAAVRAVPRSARPTQARNTTPRPGRWQFWIDRGGTFTDVVAVEDESGCFETLKLLSENPESYDDAAVEGIRRVLGLCQNDPIPAHSVSCVKMGTTVATNALLERKGEAKLLFVCTKGFRDVLKIGYQNRPKIFDRDIRKPDVLYSECYECDERVSVDGEVLRELDEEAVRRDLAAFKHEGGYDCCAIALLHGYRHTSHEERVGAIARELGYSQVSVSHETVPLVKLVGRGDTTVVDAYLSPILRRYVDKVERELPEGCDLQFMQSNGGLTSSRAFRGKDAILSGPAGGIVACAKTASECGHPKIVTFDMGGTSTDVAHYDAALGYERTYESVVAGVRVRAPMMDIHTVASGGGSVCRFDGNRFRVGPQSAGADPGPCSYRKGGPLTITDCNVMCGKIVPELFPSVFGPDQNEPLDAEAVIRKFRDLADEASALAGREMTPQECAQGFLSVAVDQMALAIKKISVQRGYDVTRGYTLLCFGGAGGQHACLVAQSLGIAKVFVHPLSGVLSAYGMGLADVIALKERTVEVPLSDGTFKDCALGPLEQLEREALGAVREQRPDADEAAVSLIRRLMVRYAGTDTAMALGCARGRTAGEVARDFHEAHRGQFGFALEGREVIVDTATVEAVWAGGGFSTAAAAAAAAGGGEGEGRRAEPKETRRCHFAGGEMEAGVYALEDLGMGCEVPGPAIICEKVGTTVVEPGWDARVLPGGIEMIMREGDAGGGPAGAPTSQPANLPADAVDPILLEIFNNTFMSVAEQMGLALRNTAYSVNIKERLDFSCAIFDQHGGLVANAPHMPVHLGSMGESVRIVISRNGDDVRPGDSFMLNDPYNGGTHLPDITVVTPVFAEEGEGEGEIIFYVASRGHHADVGGITPASMPANSTRIEEEGVLINNFRVVSAGQFDERGLRDLLTKCEFPCRSPETNEADLRAQIAANALGIRELRKMVSHFGLRRTQAYMKHVQDNAEECVRRAISKLSSGEYRYEMDDGAVVAVRTSIDVERRRATLDFEGTSPQAGTNFNAPKPVCRAAAMYVFRTLVDDEIPMNEGCMKAIELRIPQGTLLSPSYPAAVVAGNVETSQVVTDCIYGALGVMAASQGTMNNVTFGNQYHQYYETICGGAGAGPGFDGCDAVHTHMTNSRMTDPEVLEQRYPVRLNRFEIRLGSGGRGRWRGGCGVDREIEFLEPMSLQVLSNRRRVAPYGAMGGGEGELGRHWVVRAETGKTEALGSCDQAEVGPGDVFVVQTPSGGGYGLQE</sequence>
<dbReference type="Pfam" id="PF01968">
    <property type="entry name" value="Hydantoinase_A"/>
    <property type="match status" value="1"/>
</dbReference>
<evidence type="ECO:0000259" key="3">
    <source>
        <dbReference type="Pfam" id="PF01968"/>
    </source>
</evidence>
<dbReference type="GO" id="GO:0005829">
    <property type="term" value="C:cytosol"/>
    <property type="evidence" value="ECO:0007669"/>
    <property type="project" value="TreeGrafter"/>
</dbReference>
<dbReference type="EMBL" id="CP151507">
    <property type="protein sequence ID" value="WZN63561.1"/>
    <property type="molecule type" value="Genomic_DNA"/>
</dbReference>
<evidence type="ECO:0000313" key="6">
    <source>
        <dbReference type="EMBL" id="WZN63561.1"/>
    </source>
</evidence>
<feature type="region of interest" description="Disordered" evidence="2">
    <location>
        <begin position="1"/>
        <end position="33"/>
    </location>
</feature>
<dbReference type="InterPro" id="IPR008040">
    <property type="entry name" value="Hydant_A_N"/>
</dbReference>
<proteinExistence type="inferred from homology"/>
<dbReference type="InterPro" id="IPR045079">
    <property type="entry name" value="Oxoprolinase-like"/>
</dbReference>
<feature type="compositionally biased region" description="Low complexity" evidence="2">
    <location>
        <begin position="1"/>
        <end position="23"/>
    </location>
</feature>
<evidence type="ECO:0000256" key="1">
    <source>
        <dbReference type="ARBA" id="ARBA00010403"/>
    </source>
</evidence>
<keyword evidence="7" id="KW-1185">Reference proteome</keyword>
<feature type="domain" description="Hydantoinase/oxoprolinase N-terminal" evidence="5">
    <location>
        <begin position="38"/>
        <end position="219"/>
    </location>
</feature>
<feature type="domain" description="Hydantoinase B/oxoprolinase" evidence="4">
    <location>
        <begin position="752"/>
        <end position="1261"/>
    </location>
</feature>
<evidence type="ECO:0000313" key="7">
    <source>
        <dbReference type="Proteomes" id="UP001472866"/>
    </source>
</evidence>
<evidence type="ECO:0000259" key="5">
    <source>
        <dbReference type="Pfam" id="PF05378"/>
    </source>
</evidence>
<dbReference type="InterPro" id="IPR003692">
    <property type="entry name" value="Hydantoinase_B"/>
</dbReference>
<reference evidence="6 7" key="1">
    <citation type="submission" date="2024-03" db="EMBL/GenBank/DDBJ databases">
        <title>Complete genome sequence of the green alga Chloropicon roscoffensis RCC1871.</title>
        <authorList>
            <person name="Lemieux C."/>
            <person name="Pombert J.-F."/>
            <person name="Otis C."/>
            <person name="Turmel M."/>
        </authorList>
    </citation>
    <scope>NUCLEOTIDE SEQUENCE [LARGE SCALE GENOMIC DNA]</scope>
    <source>
        <strain evidence="6 7">RCC1871</strain>
    </source>
</reference>
<dbReference type="InterPro" id="IPR002821">
    <property type="entry name" value="Hydantoinase_A"/>
</dbReference>